<keyword evidence="1" id="KW-0812">Transmembrane</keyword>
<evidence type="ECO:0000313" key="3">
    <source>
        <dbReference type="Proteomes" id="UP000029380"/>
    </source>
</evidence>
<keyword evidence="1" id="KW-1133">Transmembrane helix</keyword>
<feature type="transmembrane region" description="Helical" evidence="1">
    <location>
        <begin position="30"/>
        <end position="48"/>
    </location>
</feature>
<gene>
    <name evidence="2" type="ORF">TMUPMC115_2490</name>
</gene>
<comment type="caution">
    <text evidence="2">The sequence shown here is derived from an EMBL/GenBank/DDBJ whole genome shotgun (WGS) entry which is preliminary data.</text>
</comment>
<evidence type="ECO:0000256" key="1">
    <source>
        <dbReference type="SAM" id="Phobius"/>
    </source>
</evidence>
<protein>
    <submittedName>
        <fullName evidence="2">Uncharacterized protein</fullName>
    </submittedName>
</protein>
<dbReference type="EMBL" id="JPVU01000275">
    <property type="protein sequence ID" value="KFN89350.1"/>
    <property type="molecule type" value="Genomic_DNA"/>
</dbReference>
<evidence type="ECO:0000313" key="2">
    <source>
        <dbReference type="EMBL" id="KFN89350.1"/>
    </source>
</evidence>
<accession>A0A091BY30</accession>
<dbReference type="AlphaFoldDB" id="A0A091BY30"/>
<keyword evidence="1" id="KW-0472">Membrane</keyword>
<dbReference type="Proteomes" id="UP000029380">
    <property type="component" value="Unassembled WGS sequence"/>
</dbReference>
<feature type="transmembrane region" description="Helical" evidence="1">
    <location>
        <begin position="6"/>
        <end position="23"/>
    </location>
</feature>
<proteinExistence type="predicted"/>
<name>A0A091BY30_9ENTE</name>
<reference evidence="2 3" key="1">
    <citation type="submission" date="2014-08" db="EMBL/GenBank/DDBJ databases">
        <title>Genome sequence of Tetragenococcus muriaticus.</title>
        <authorList>
            <person name="Chuea-nongthon C."/>
            <person name="Rodtong S."/>
            <person name="Yongsawatdigul J."/>
            <person name="Steele J.L."/>
            <person name="Liu X.-y."/>
            <person name="Speers J."/>
            <person name="Glasner J.D."/>
            <person name="Neeno-Eckwall E.C."/>
        </authorList>
    </citation>
    <scope>NUCLEOTIDE SEQUENCE [LARGE SCALE GENOMIC DNA]</scope>
    <source>
        <strain evidence="2 3">PMC-11-5</strain>
    </source>
</reference>
<organism evidence="2 3">
    <name type="scientific">Tetragenococcus muriaticus PMC-11-5</name>
    <dbReference type="NCBI Taxonomy" id="1302649"/>
    <lineage>
        <taxon>Bacteria</taxon>
        <taxon>Bacillati</taxon>
        <taxon>Bacillota</taxon>
        <taxon>Bacilli</taxon>
        <taxon>Lactobacillales</taxon>
        <taxon>Enterococcaceae</taxon>
        <taxon>Tetragenococcus</taxon>
    </lineage>
</organism>
<dbReference type="PATRIC" id="fig|1302649.3.peg.2475"/>
<sequence>MHLLAIHFSGVFLTLFFYLLGLKLHQKWQLAIFTPLIFAIICVIGFFISI</sequence>